<dbReference type="EMBL" id="FNEJ01000004">
    <property type="protein sequence ID" value="SDI40072.1"/>
    <property type="molecule type" value="Genomic_DNA"/>
</dbReference>
<accession>A0A1G8K9G7</accession>
<evidence type="ECO:0000313" key="3">
    <source>
        <dbReference type="Proteomes" id="UP000199093"/>
    </source>
</evidence>
<reference evidence="2 3" key="1">
    <citation type="submission" date="2016-10" db="EMBL/GenBank/DDBJ databases">
        <authorList>
            <person name="de Groot N.N."/>
        </authorList>
    </citation>
    <scope>NUCLEOTIDE SEQUENCE [LARGE SCALE GENOMIC DNA]</scope>
    <source>
        <strain evidence="2 3">DSM 26424</strain>
    </source>
</reference>
<dbReference type="AlphaFoldDB" id="A0A1G8K9G7"/>
<gene>
    <name evidence="2" type="ORF">SAMN04487993_1004106</name>
</gene>
<dbReference type="InterPro" id="IPR006148">
    <property type="entry name" value="Glc/Gal-6P_isomerase"/>
</dbReference>
<feature type="domain" description="Glucosamine/galactosamine-6-phosphate isomerase" evidence="1">
    <location>
        <begin position="8"/>
        <end position="231"/>
    </location>
</feature>
<sequence length="247" mass="26466">MKIVVHDDKAAMGRAAAAESIAAIREALARDGRAAIIVATGMSQFEMLEELVQADLDWSRITAYHLDEYVGLSRDHPASFRGYLQTRFVEKVGALGEFVAVDGDAPDLQAEIARLNARIAAEDIAVCFAGVGENCHLAFNDPPADFDTDAPYLVVDLDAACRQQQYGEGWFPTLEDVPAQAISMSIRQILKARKIILTVPDARKAKAAKAALEGPVTNTAPASILQTHGDVSVHMDPPAASLLDAKG</sequence>
<dbReference type="Gene3D" id="3.40.50.1360">
    <property type="match status" value="1"/>
</dbReference>
<protein>
    <submittedName>
        <fullName evidence="2">Glucosamine-6-phosphate deaminase</fullName>
    </submittedName>
</protein>
<dbReference type="GO" id="GO:0006046">
    <property type="term" value="P:N-acetylglucosamine catabolic process"/>
    <property type="evidence" value="ECO:0007669"/>
    <property type="project" value="TreeGrafter"/>
</dbReference>
<proteinExistence type="predicted"/>
<dbReference type="GO" id="GO:0005737">
    <property type="term" value="C:cytoplasm"/>
    <property type="evidence" value="ECO:0007669"/>
    <property type="project" value="TreeGrafter"/>
</dbReference>
<dbReference type="SUPFAM" id="SSF100950">
    <property type="entry name" value="NagB/RpiA/CoA transferase-like"/>
    <property type="match status" value="1"/>
</dbReference>
<dbReference type="GO" id="GO:0006043">
    <property type="term" value="P:glucosamine catabolic process"/>
    <property type="evidence" value="ECO:0007669"/>
    <property type="project" value="TreeGrafter"/>
</dbReference>
<dbReference type="GO" id="GO:0004342">
    <property type="term" value="F:glucosamine-6-phosphate deaminase activity"/>
    <property type="evidence" value="ECO:0007669"/>
    <property type="project" value="InterPro"/>
</dbReference>
<dbReference type="GO" id="GO:0019262">
    <property type="term" value="P:N-acetylneuraminate catabolic process"/>
    <property type="evidence" value="ECO:0007669"/>
    <property type="project" value="TreeGrafter"/>
</dbReference>
<dbReference type="InterPro" id="IPR037171">
    <property type="entry name" value="NagB/RpiA_transferase-like"/>
</dbReference>
<dbReference type="Pfam" id="PF01182">
    <property type="entry name" value="Glucosamine_iso"/>
    <property type="match status" value="1"/>
</dbReference>
<dbReference type="GO" id="GO:0005975">
    <property type="term" value="P:carbohydrate metabolic process"/>
    <property type="evidence" value="ECO:0007669"/>
    <property type="project" value="InterPro"/>
</dbReference>
<dbReference type="RefSeq" id="WP_089844855.1">
    <property type="nucleotide sequence ID" value="NZ_FNEJ01000004.1"/>
</dbReference>
<dbReference type="InterPro" id="IPR004547">
    <property type="entry name" value="Glucosamine6P_isomerase"/>
</dbReference>
<dbReference type="OrthoDB" id="9791139at2"/>
<dbReference type="STRING" id="555512.SAMN04487993_1004106"/>
<keyword evidence="3" id="KW-1185">Reference proteome</keyword>
<organism evidence="2 3">
    <name type="scientific">Salipiger marinus</name>
    <dbReference type="NCBI Taxonomy" id="555512"/>
    <lineage>
        <taxon>Bacteria</taxon>
        <taxon>Pseudomonadati</taxon>
        <taxon>Pseudomonadota</taxon>
        <taxon>Alphaproteobacteria</taxon>
        <taxon>Rhodobacterales</taxon>
        <taxon>Roseobacteraceae</taxon>
        <taxon>Salipiger</taxon>
    </lineage>
</organism>
<dbReference type="PANTHER" id="PTHR11280:SF6">
    <property type="entry name" value="GLUCOSAMINE-6-PHOSPHATE ISOMERASE NAGB"/>
    <property type="match status" value="1"/>
</dbReference>
<dbReference type="Proteomes" id="UP000199093">
    <property type="component" value="Unassembled WGS sequence"/>
</dbReference>
<dbReference type="CDD" id="cd01399">
    <property type="entry name" value="GlcN6P_deaminase"/>
    <property type="match status" value="1"/>
</dbReference>
<name>A0A1G8K9G7_9RHOB</name>
<evidence type="ECO:0000313" key="2">
    <source>
        <dbReference type="EMBL" id="SDI40072.1"/>
    </source>
</evidence>
<dbReference type="PANTHER" id="PTHR11280">
    <property type="entry name" value="GLUCOSAMINE-6-PHOSPHATE ISOMERASE"/>
    <property type="match status" value="1"/>
</dbReference>
<evidence type="ECO:0000259" key="1">
    <source>
        <dbReference type="Pfam" id="PF01182"/>
    </source>
</evidence>
<dbReference type="GO" id="GO:0042802">
    <property type="term" value="F:identical protein binding"/>
    <property type="evidence" value="ECO:0007669"/>
    <property type="project" value="TreeGrafter"/>
</dbReference>